<proteinExistence type="predicted"/>
<dbReference type="OrthoDB" id="10303918at2759"/>
<sequence>MSWQLSGSPLQAGFVPTAVFSQSSHRKQPVDLASHYERDLRARTLTSLLAALSSVITVPPDDIVANSSNIFNDGSNVQHTHTTPSVATLTATARGPQRRSSRDESDMWLKLLNHIAQLLVREHEIVAVLPKRSGPTAHVNLVVATDSSNDDEDSADGYYITRNPRSKSPEHFPNSLGQLLSISTEDAMLNYLHTYRAVSFRNHVRGIEILYNAIVDSCNNYTTLLDEFHSDTRAGPVRLAQAHLSLRRRLLTLFVTFYSVGKMYRRFHSASFEKFRAVMSEMHQVDVEAAVQISSTHNPGVLFTNLEIDVFKSVLADPRVPARAYTRLSEIFDAAELSGKRSLYSKYTAWEIHCLLLLVLERAQAAVDSLYTDIACSSTTYIDISDALSNVRIWMARLQVIVHHSPSIASHMTALESILSPAMDGRVDVLNGNLAMDASTGDLDNDDGVTDTAIEISFACKDRRVGQECLWLAVRYQAALECLTAESALPKHPVSFTLCEVSAMGTSDTRTDLHRWRDVIISLYPLPSHDIVSASDVNISSSEAIATLEEYGQQARTRATHILRSPTHKFFGCCHAEAILGTLRHLSHLPGPAASLPRDIDLVPFQNTFCSIGVSKRCCPVSTKLLSLLGSSHSKNISLGHNQGTVTPRIIFSSHQNIYPTALPPYLPQETAVLLLEWLQGLLKSVVDRLVLKRRRLSAESQKSTKSSDSKGDSPAKHRGESGSDMYHMYSELGLPTTEVQGLDASV</sequence>
<gene>
    <name evidence="2" type="ORF">L211DRAFT_840942</name>
</gene>
<keyword evidence="3" id="KW-1185">Reference proteome</keyword>
<feature type="compositionally biased region" description="Basic and acidic residues" evidence="1">
    <location>
        <begin position="706"/>
        <end position="722"/>
    </location>
</feature>
<dbReference type="InParanoid" id="A0A3N4LIB9"/>
<name>A0A3N4LIB9_9PEZI</name>
<evidence type="ECO:0000256" key="1">
    <source>
        <dbReference type="SAM" id="MobiDB-lite"/>
    </source>
</evidence>
<reference evidence="2 3" key="1">
    <citation type="journal article" date="2018" name="Nat. Ecol. Evol.">
        <title>Pezizomycetes genomes reveal the molecular basis of ectomycorrhizal truffle lifestyle.</title>
        <authorList>
            <person name="Murat C."/>
            <person name="Payen T."/>
            <person name="Noel B."/>
            <person name="Kuo A."/>
            <person name="Morin E."/>
            <person name="Chen J."/>
            <person name="Kohler A."/>
            <person name="Krizsan K."/>
            <person name="Balestrini R."/>
            <person name="Da Silva C."/>
            <person name="Montanini B."/>
            <person name="Hainaut M."/>
            <person name="Levati E."/>
            <person name="Barry K.W."/>
            <person name="Belfiori B."/>
            <person name="Cichocki N."/>
            <person name="Clum A."/>
            <person name="Dockter R.B."/>
            <person name="Fauchery L."/>
            <person name="Guy J."/>
            <person name="Iotti M."/>
            <person name="Le Tacon F."/>
            <person name="Lindquist E.A."/>
            <person name="Lipzen A."/>
            <person name="Malagnac F."/>
            <person name="Mello A."/>
            <person name="Molinier V."/>
            <person name="Miyauchi S."/>
            <person name="Poulain J."/>
            <person name="Riccioni C."/>
            <person name="Rubini A."/>
            <person name="Sitrit Y."/>
            <person name="Splivallo R."/>
            <person name="Traeger S."/>
            <person name="Wang M."/>
            <person name="Zifcakova L."/>
            <person name="Wipf D."/>
            <person name="Zambonelli A."/>
            <person name="Paolocci F."/>
            <person name="Nowrousian M."/>
            <person name="Ottonello S."/>
            <person name="Baldrian P."/>
            <person name="Spatafora J.W."/>
            <person name="Henrissat B."/>
            <person name="Nagy L.G."/>
            <person name="Aury J.M."/>
            <person name="Wincker P."/>
            <person name="Grigoriev I.V."/>
            <person name="Bonfante P."/>
            <person name="Martin F.M."/>
        </authorList>
    </citation>
    <scope>NUCLEOTIDE SEQUENCE [LARGE SCALE GENOMIC DNA]</scope>
    <source>
        <strain evidence="2 3">ATCC MYA-4762</strain>
    </source>
</reference>
<protein>
    <submittedName>
        <fullName evidence="2">Uncharacterized protein</fullName>
    </submittedName>
</protein>
<dbReference type="Proteomes" id="UP000267821">
    <property type="component" value="Unassembled WGS sequence"/>
</dbReference>
<feature type="region of interest" description="Disordered" evidence="1">
    <location>
        <begin position="698"/>
        <end position="731"/>
    </location>
</feature>
<evidence type="ECO:0000313" key="2">
    <source>
        <dbReference type="EMBL" id="RPB21192.1"/>
    </source>
</evidence>
<organism evidence="2 3">
    <name type="scientific">Terfezia boudieri ATCC MYA-4762</name>
    <dbReference type="NCBI Taxonomy" id="1051890"/>
    <lineage>
        <taxon>Eukaryota</taxon>
        <taxon>Fungi</taxon>
        <taxon>Dikarya</taxon>
        <taxon>Ascomycota</taxon>
        <taxon>Pezizomycotina</taxon>
        <taxon>Pezizomycetes</taxon>
        <taxon>Pezizales</taxon>
        <taxon>Pezizaceae</taxon>
        <taxon>Terfezia</taxon>
    </lineage>
</organism>
<accession>A0A3N4LIB9</accession>
<dbReference type="EMBL" id="ML121562">
    <property type="protein sequence ID" value="RPB21192.1"/>
    <property type="molecule type" value="Genomic_DNA"/>
</dbReference>
<feature type="region of interest" description="Disordered" evidence="1">
    <location>
        <begin position="75"/>
        <end position="103"/>
    </location>
</feature>
<feature type="region of interest" description="Disordered" evidence="1">
    <location>
        <begin position="148"/>
        <end position="172"/>
    </location>
</feature>
<dbReference type="AlphaFoldDB" id="A0A3N4LIB9"/>
<evidence type="ECO:0000313" key="3">
    <source>
        <dbReference type="Proteomes" id="UP000267821"/>
    </source>
</evidence>
<feature type="compositionally biased region" description="Polar residues" evidence="1">
    <location>
        <begin position="75"/>
        <end position="91"/>
    </location>
</feature>